<dbReference type="AlphaFoldDB" id="A0A4R5KIL4"/>
<dbReference type="OrthoDB" id="5023185at2"/>
<reference evidence="1 2" key="1">
    <citation type="submission" date="2019-03" db="EMBL/GenBank/DDBJ databases">
        <title>Whole genome sequence of Arthrobacter sp JH1-1.</title>
        <authorList>
            <person name="Trinh H.N."/>
        </authorList>
    </citation>
    <scope>NUCLEOTIDE SEQUENCE [LARGE SCALE GENOMIC DNA]</scope>
    <source>
        <strain evidence="1 2">JH1-1</strain>
    </source>
</reference>
<keyword evidence="2" id="KW-1185">Reference proteome</keyword>
<name>A0A4R5KIL4_9MICC</name>
<accession>A0A4R5KIL4</accession>
<comment type="caution">
    <text evidence="1">The sequence shown here is derived from an EMBL/GenBank/DDBJ whole genome shotgun (WGS) entry which is preliminary data.</text>
</comment>
<evidence type="ECO:0000313" key="2">
    <source>
        <dbReference type="Proteomes" id="UP000295511"/>
    </source>
</evidence>
<organism evidence="1 2">
    <name type="scientific">Arthrobacter terricola</name>
    <dbReference type="NCBI Taxonomy" id="2547396"/>
    <lineage>
        <taxon>Bacteria</taxon>
        <taxon>Bacillati</taxon>
        <taxon>Actinomycetota</taxon>
        <taxon>Actinomycetes</taxon>
        <taxon>Micrococcales</taxon>
        <taxon>Micrococcaceae</taxon>
        <taxon>Arthrobacter</taxon>
    </lineage>
</organism>
<dbReference type="EMBL" id="SMRU01000013">
    <property type="protein sequence ID" value="TDF95321.1"/>
    <property type="molecule type" value="Genomic_DNA"/>
</dbReference>
<evidence type="ECO:0000313" key="1">
    <source>
        <dbReference type="EMBL" id="TDF95321.1"/>
    </source>
</evidence>
<gene>
    <name evidence="1" type="ORF">E1809_12485</name>
</gene>
<dbReference type="SUPFAM" id="SSF75011">
    <property type="entry name" value="3-carboxy-cis,cis-mucoante lactonizing enzyme"/>
    <property type="match status" value="1"/>
</dbReference>
<dbReference type="Proteomes" id="UP000295511">
    <property type="component" value="Unassembled WGS sequence"/>
</dbReference>
<dbReference type="RefSeq" id="WP_133204555.1">
    <property type="nucleotide sequence ID" value="NZ_SMRU01000013.1"/>
</dbReference>
<protein>
    <submittedName>
        <fullName evidence="1">Uncharacterized protein</fullName>
    </submittedName>
</protein>
<proteinExistence type="predicted"/>
<sequence length="395" mass="41126">MFDGSQKGSIDGIELGVHAGTIQLGKGRIALVDESKPSLNILEVDHQGKPVIAQSFTIPDPNGNWERAGWITTDVNKRYLAVGSDFDESIEQQVTLVDLQSGGQWTVSLQTNEVVLATTGKPGTEEMHTFLAGDPLRLVVSSGGKLDAYLVSDITSGNPTPTRHSSTALGAYPHGPLMGKDGDAIGSTLNSGVETLRLTRDGFGAPVSAGYPAGVGQSYRPRMAPDGTTFVGAQAGRVEKGTAWNLTPAYLMSGSMTQGSIASVKVGEGIATRAAVSSRFASLVLTKAGGDNLILLDRNSQTGIYDGGKTEIPLEPLSAGPKAGQDSKTAETRFVAATKDGEMIFVSRGGEGAVTQVSTSESKARRTITFPTKLAAGGYLAVINPAETPFDLGGR</sequence>